<feature type="compositionally biased region" description="Basic and acidic residues" evidence="9">
    <location>
        <begin position="836"/>
        <end position="849"/>
    </location>
</feature>
<dbReference type="GO" id="GO:0004373">
    <property type="term" value="F:alpha-1,4-glucan glucosyltransferase (UDP-glucose donor) activity"/>
    <property type="evidence" value="ECO:0007669"/>
    <property type="project" value="UniProtKB-EC"/>
</dbReference>
<comment type="pathway">
    <text evidence="1 8">Glycan biosynthesis; glycogen biosynthesis.</text>
</comment>
<evidence type="ECO:0000256" key="3">
    <source>
        <dbReference type="ARBA" id="ARBA00022553"/>
    </source>
</evidence>
<evidence type="ECO:0000313" key="10">
    <source>
        <dbReference type="EMBL" id="CAF0731997.1"/>
    </source>
</evidence>
<dbReference type="PANTHER" id="PTHR10176:SF3">
    <property type="entry name" value="GLYCOGEN [STARCH] SYNTHASE"/>
    <property type="match status" value="1"/>
</dbReference>
<evidence type="ECO:0000256" key="4">
    <source>
        <dbReference type="ARBA" id="ARBA00022676"/>
    </source>
</evidence>
<protein>
    <recommendedName>
        <fullName evidence="8">Glycogen [starch] synthase</fullName>
        <ecNumber evidence="8">2.4.1.11</ecNumber>
    </recommendedName>
</protein>
<dbReference type="GO" id="GO:0005737">
    <property type="term" value="C:cytoplasm"/>
    <property type="evidence" value="ECO:0007669"/>
    <property type="project" value="TreeGrafter"/>
</dbReference>
<keyword evidence="5 8" id="KW-0808">Transferase</keyword>
<comment type="function">
    <text evidence="8">Transfers the glycosyl residue from UDP-Glc to the non-reducing end of alpha-1,4-glucan.</text>
</comment>
<evidence type="ECO:0000256" key="5">
    <source>
        <dbReference type="ARBA" id="ARBA00022679"/>
    </source>
</evidence>
<proteinExistence type="inferred from homology"/>
<name>A0A813N1J6_9BILA</name>
<dbReference type="PANTHER" id="PTHR10176">
    <property type="entry name" value="GLYCOGEN SYNTHASE"/>
    <property type="match status" value="1"/>
</dbReference>
<dbReference type="Gene3D" id="3.40.50.2000">
    <property type="entry name" value="Glycogen Phosphorylase B"/>
    <property type="match status" value="2"/>
</dbReference>
<accession>A0A813N1J6</accession>
<feature type="compositionally biased region" description="Polar residues" evidence="9">
    <location>
        <begin position="673"/>
        <end position="695"/>
    </location>
</feature>
<dbReference type="AlphaFoldDB" id="A0A813N1J6"/>
<evidence type="ECO:0000256" key="6">
    <source>
        <dbReference type="ARBA" id="ARBA00023056"/>
    </source>
</evidence>
<comment type="similarity">
    <text evidence="2 8">Belongs to the glycosyltransferase 3 family.</text>
</comment>
<feature type="compositionally biased region" description="Polar residues" evidence="9">
    <location>
        <begin position="850"/>
        <end position="860"/>
    </location>
</feature>
<dbReference type="UniPathway" id="UPA00164"/>
<dbReference type="GO" id="GO:0005978">
    <property type="term" value="P:glycogen biosynthetic process"/>
    <property type="evidence" value="ECO:0007669"/>
    <property type="project" value="UniProtKB-UniPathway"/>
</dbReference>
<reference evidence="10" key="1">
    <citation type="submission" date="2021-02" db="EMBL/GenBank/DDBJ databases">
        <authorList>
            <person name="Nowell W R."/>
        </authorList>
    </citation>
    <scope>NUCLEOTIDE SEQUENCE</scope>
</reference>
<dbReference type="FunFam" id="3.40.50.2000:FF:000028">
    <property type="entry name" value="Glycogen [starch] synthase"/>
    <property type="match status" value="1"/>
</dbReference>
<feature type="compositionally biased region" description="Polar residues" evidence="9">
    <location>
        <begin position="642"/>
        <end position="656"/>
    </location>
</feature>
<evidence type="ECO:0000313" key="11">
    <source>
        <dbReference type="Proteomes" id="UP000663860"/>
    </source>
</evidence>
<feature type="compositionally biased region" description="Acidic residues" evidence="9">
    <location>
        <begin position="661"/>
        <end position="670"/>
    </location>
</feature>
<feature type="compositionally biased region" description="Polar residues" evidence="9">
    <location>
        <begin position="812"/>
        <end position="834"/>
    </location>
</feature>
<evidence type="ECO:0000256" key="7">
    <source>
        <dbReference type="ARBA" id="ARBA00047345"/>
    </source>
</evidence>
<feature type="region of interest" description="Disordered" evidence="9">
    <location>
        <begin position="642"/>
        <end position="706"/>
    </location>
</feature>
<dbReference type="SUPFAM" id="SSF53756">
    <property type="entry name" value="UDP-Glycosyltransferase/glycogen phosphorylase"/>
    <property type="match status" value="2"/>
</dbReference>
<dbReference type="FunFam" id="3.40.50.2000:FF:000014">
    <property type="entry name" value="Glycogen [starch] synthase"/>
    <property type="match status" value="1"/>
</dbReference>
<evidence type="ECO:0000256" key="9">
    <source>
        <dbReference type="SAM" id="MobiDB-lite"/>
    </source>
</evidence>
<feature type="compositionally biased region" description="Polar residues" evidence="9">
    <location>
        <begin position="867"/>
        <end position="889"/>
    </location>
</feature>
<comment type="catalytic activity">
    <reaction evidence="7">
        <text>[(1-&gt;4)-alpha-D-glucosyl](n) + UDP-alpha-D-glucose = [(1-&gt;4)-alpha-D-glucosyl](n+1) + UDP + H(+)</text>
        <dbReference type="Rhea" id="RHEA:18549"/>
        <dbReference type="Rhea" id="RHEA-COMP:9584"/>
        <dbReference type="Rhea" id="RHEA-COMP:9587"/>
        <dbReference type="ChEBI" id="CHEBI:15378"/>
        <dbReference type="ChEBI" id="CHEBI:15444"/>
        <dbReference type="ChEBI" id="CHEBI:58223"/>
        <dbReference type="ChEBI" id="CHEBI:58885"/>
        <dbReference type="EC" id="2.4.1.11"/>
    </reaction>
    <physiologicalReaction direction="left-to-right" evidence="7">
        <dbReference type="Rhea" id="RHEA:18550"/>
    </physiologicalReaction>
</comment>
<sequence length="905" mass="102404">MSTKKIKHAAKSLKTSQGIPFDQYLDNGEIAEELNKWLIEVSWEVANKVGGIYTVIRSKVPITKKEYGNNYICLGPYNDSYVKTEVEVSESKNDAIRETVNEMKHHGIHVVTGNWLIEGFPQVVLFDIGSAAHRLDGWKGDFFEHSRIGIPYYDRESNDALLFGFCVFWFLGIFIDKVKQRQKSYVIAHFHEWLTGIGLIMTRLRGYDCALIFTTHATLLGRYLCAGSTDFYNHLPYFNLDKEAGDRQIYHRYCIERAGAWCAHTFTTVSKITGIESQYLLGKTPDMLTPNGLNVQSFAALHEFQNLHAQNKEKLNAFVRGHFYGHYDFDLDKTLYFFIAGRYEFSNKGADMFIESLARLNHMLKASGSDITIVAFLIFPTSTNNFNIESLRGQSVAKMLRDTVQNIQSDIGKRLYEICLKGHLPSAEHILEPTNIIELKKCIYASQRSTLPPICTHNVNDDNRDPILNALRRCHLFNDRHDRVKVIFHPEFLRSTSPLLPLDYEEFVRGCHLGVFPSYYEPWGYTPAECTVMGVPNISTNLSGFGCFLEEHVQEPQTYGIYVVDRRYKSAEESVQQLAQYMYDFSHLTRRQRIMLRNRTERLSELLDWHTLGIYYHRARKMALEKIHPEYEEELLNITNGSVSGASTPVVSRSSTPAPPDNDDSDDDDDHQTPQTFSEQDKLPTSSTNTEQFNKPSFPRPASSTHLPLDKQFRQAAVAAANAADAAAAEEPHLLSANQDEINQTIPTADNQTNVTPTIQTKKISDKVDFGLPDYGAFSDPHDGQRQELYMMDRKASISTQQDFSTPDVLHQSGSSGNISSFEPTSGQTTTFLSKTGDHQPNKLPENEQKASISTQQDFSTPDVLHQSGSSGNISSFEPTSGQTTTFLSKTGDHQPNKLPENEQC</sequence>
<dbReference type="Proteomes" id="UP000663860">
    <property type="component" value="Unassembled WGS sequence"/>
</dbReference>
<dbReference type="EC" id="2.4.1.11" evidence="8"/>
<dbReference type="Pfam" id="PF05693">
    <property type="entry name" value="Glycogen_syn"/>
    <property type="match status" value="1"/>
</dbReference>
<keyword evidence="6 8" id="KW-0320">Glycogen biosynthesis</keyword>
<dbReference type="EMBL" id="CAJNOE010000015">
    <property type="protein sequence ID" value="CAF0731997.1"/>
    <property type="molecule type" value="Genomic_DNA"/>
</dbReference>
<comment type="caution">
    <text evidence="10">The sequence shown here is derived from an EMBL/GenBank/DDBJ whole genome shotgun (WGS) entry which is preliminary data.</text>
</comment>
<evidence type="ECO:0000256" key="1">
    <source>
        <dbReference type="ARBA" id="ARBA00004964"/>
    </source>
</evidence>
<evidence type="ECO:0000256" key="2">
    <source>
        <dbReference type="ARBA" id="ARBA00010686"/>
    </source>
</evidence>
<keyword evidence="3" id="KW-0597">Phosphoprotein</keyword>
<dbReference type="InterPro" id="IPR008631">
    <property type="entry name" value="Glycogen_synth"/>
</dbReference>
<organism evidence="10 11">
    <name type="scientific">Adineta steineri</name>
    <dbReference type="NCBI Taxonomy" id="433720"/>
    <lineage>
        <taxon>Eukaryota</taxon>
        <taxon>Metazoa</taxon>
        <taxon>Spiralia</taxon>
        <taxon>Gnathifera</taxon>
        <taxon>Rotifera</taxon>
        <taxon>Eurotatoria</taxon>
        <taxon>Bdelloidea</taxon>
        <taxon>Adinetida</taxon>
        <taxon>Adinetidae</taxon>
        <taxon>Adineta</taxon>
    </lineage>
</organism>
<feature type="region of interest" description="Disordered" evidence="9">
    <location>
        <begin position="797"/>
        <end position="905"/>
    </location>
</feature>
<evidence type="ECO:0000256" key="8">
    <source>
        <dbReference type="RuleBase" id="RU363104"/>
    </source>
</evidence>
<gene>
    <name evidence="10" type="ORF">IZO911_LOCUS2928</name>
</gene>
<keyword evidence="4 8" id="KW-0328">Glycosyltransferase</keyword>